<keyword evidence="2 5" id="KW-0963">Cytoplasm</keyword>
<evidence type="ECO:0000256" key="3">
    <source>
        <dbReference type="ARBA" id="ARBA00022679"/>
    </source>
</evidence>
<comment type="subcellular location">
    <subcellularLocation>
        <location evidence="5 6">Cytoplasm</location>
    </subcellularLocation>
</comment>
<evidence type="ECO:0000256" key="5">
    <source>
        <dbReference type="HAMAP-Rule" id="MF_02210"/>
    </source>
</evidence>
<evidence type="ECO:0000256" key="1">
    <source>
        <dbReference type="ARBA" id="ARBA00005395"/>
    </source>
</evidence>
<comment type="caution">
    <text evidence="8">The sequence shown here is derived from an EMBL/GenBank/DDBJ whole genome shotgun (WGS) entry which is preliminary data.</text>
</comment>
<dbReference type="PANTHER" id="PTHR43420:SF44">
    <property type="entry name" value="ACETYLTRANSFERASE YPEA"/>
    <property type="match status" value="1"/>
</dbReference>
<dbReference type="SUPFAM" id="SSF55729">
    <property type="entry name" value="Acyl-CoA N-acyltransferases (Nat)"/>
    <property type="match status" value="1"/>
</dbReference>
<gene>
    <name evidence="5 8" type="primary">rimI</name>
    <name evidence="8" type="ORF">ACFPTN_22330</name>
</gene>
<accession>A0ABW1AYW7</accession>
<evidence type="ECO:0000313" key="9">
    <source>
        <dbReference type="Proteomes" id="UP001595974"/>
    </source>
</evidence>
<evidence type="ECO:0000256" key="4">
    <source>
        <dbReference type="ARBA" id="ARBA00023315"/>
    </source>
</evidence>
<dbReference type="Pfam" id="PF00583">
    <property type="entry name" value="Acetyltransf_1"/>
    <property type="match status" value="1"/>
</dbReference>
<evidence type="ECO:0000259" key="7">
    <source>
        <dbReference type="PROSITE" id="PS51186"/>
    </source>
</evidence>
<dbReference type="EMBL" id="JBHSOG010000105">
    <property type="protein sequence ID" value="MFC5772128.1"/>
    <property type="molecule type" value="Genomic_DNA"/>
</dbReference>
<dbReference type="PROSITE" id="PS51186">
    <property type="entry name" value="GNAT"/>
    <property type="match status" value="1"/>
</dbReference>
<dbReference type="HAMAP" id="MF_02210">
    <property type="entry name" value="RimI"/>
    <property type="match status" value="1"/>
</dbReference>
<evidence type="ECO:0000256" key="2">
    <source>
        <dbReference type="ARBA" id="ARBA00022490"/>
    </source>
</evidence>
<comment type="catalytic activity">
    <reaction evidence="5 6">
        <text>N-terminal L-alanyl-[ribosomal protein bS18] + acetyl-CoA = N-terminal N(alpha)-acetyl-L-alanyl-[ribosomal protein bS18] + CoA + H(+)</text>
        <dbReference type="Rhea" id="RHEA:43756"/>
        <dbReference type="Rhea" id="RHEA-COMP:10676"/>
        <dbReference type="Rhea" id="RHEA-COMP:10677"/>
        <dbReference type="ChEBI" id="CHEBI:15378"/>
        <dbReference type="ChEBI" id="CHEBI:57287"/>
        <dbReference type="ChEBI" id="CHEBI:57288"/>
        <dbReference type="ChEBI" id="CHEBI:64718"/>
        <dbReference type="ChEBI" id="CHEBI:83683"/>
        <dbReference type="EC" id="2.3.1.266"/>
    </reaction>
</comment>
<keyword evidence="8" id="KW-0689">Ribosomal protein</keyword>
<dbReference type="NCBIfam" id="TIGR01575">
    <property type="entry name" value="rimI"/>
    <property type="match status" value="1"/>
</dbReference>
<dbReference type="InterPro" id="IPR016181">
    <property type="entry name" value="Acyl_CoA_acyltransferase"/>
</dbReference>
<keyword evidence="9" id="KW-1185">Reference proteome</keyword>
<feature type="binding site" evidence="5">
    <location>
        <position position="102"/>
    </location>
    <ligand>
        <name>acetyl-CoA</name>
        <dbReference type="ChEBI" id="CHEBI:57288"/>
    </ligand>
</feature>
<keyword evidence="8" id="KW-0687">Ribonucleoprotein</keyword>
<dbReference type="PANTHER" id="PTHR43420">
    <property type="entry name" value="ACETYLTRANSFERASE"/>
    <property type="match status" value="1"/>
</dbReference>
<dbReference type="InterPro" id="IPR006464">
    <property type="entry name" value="AcTrfase_RimI/Ard1"/>
</dbReference>
<dbReference type="InterPro" id="IPR000182">
    <property type="entry name" value="GNAT_dom"/>
</dbReference>
<sequence>MAEHDLDWVVACEQDLHAFPWTRGNFADSLAAGYSCWVLRVAGRPVGYAVMMLVLDEAHLLDISIDRQAQRGGHGATLLHHLRNEARLHGATQFFLEVRPSNGPALNLYRKHGFEHVGRRRDYYPAADGREDAIVMRCEL</sequence>
<name>A0ABW1AYW7_9RHOO</name>
<comment type="function">
    <text evidence="5 6">Acetylates the N-terminal alanine of ribosomal protein bS18.</text>
</comment>
<comment type="similarity">
    <text evidence="1 5 6">Belongs to the acetyltransferase family. RimI subfamily.</text>
</comment>
<dbReference type="RefSeq" id="WP_096452387.1">
    <property type="nucleotide sequence ID" value="NZ_JBHSOG010000105.1"/>
</dbReference>
<protein>
    <recommendedName>
        <fullName evidence="5 6">[Ribosomal protein bS18]-alanine N-acetyltransferase</fullName>
        <ecNumber evidence="5 6">2.3.1.266</ecNumber>
    </recommendedName>
</protein>
<dbReference type="Proteomes" id="UP001595974">
    <property type="component" value="Unassembled WGS sequence"/>
</dbReference>
<keyword evidence="4 5" id="KW-0012">Acyltransferase</keyword>
<feature type="active site" description="Proton acceptor" evidence="5">
    <location>
        <position position="97"/>
    </location>
</feature>
<evidence type="ECO:0000256" key="6">
    <source>
        <dbReference type="RuleBase" id="RU363094"/>
    </source>
</evidence>
<feature type="active site" description="Proton donor" evidence="5">
    <location>
        <position position="109"/>
    </location>
</feature>
<dbReference type="InterPro" id="IPR050680">
    <property type="entry name" value="YpeA/RimI_acetyltransf"/>
</dbReference>
<feature type="domain" description="N-acetyltransferase" evidence="7">
    <location>
        <begin position="1"/>
        <end position="140"/>
    </location>
</feature>
<keyword evidence="3 5" id="KW-0808">Transferase</keyword>
<dbReference type="InterPro" id="IPR043690">
    <property type="entry name" value="RimI"/>
</dbReference>
<dbReference type="GO" id="GO:0008999">
    <property type="term" value="F:protein-N-terminal-alanine acetyltransferase activity"/>
    <property type="evidence" value="ECO:0007669"/>
    <property type="project" value="UniProtKB-EC"/>
</dbReference>
<dbReference type="Gene3D" id="3.40.630.30">
    <property type="match status" value="1"/>
</dbReference>
<reference evidence="9" key="1">
    <citation type="journal article" date="2019" name="Int. J. Syst. Evol. Microbiol.">
        <title>The Global Catalogue of Microorganisms (GCM) 10K type strain sequencing project: providing services to taxonomists for standard genome sequencing and annotation.</title>
        <authorList>
            <consortium name="The Broad Institute Genomics Platform"/>
            <consortium name="The Broad Institute Genome Sequencing Center for Infectious Disease"/>
            <person name="Wu L."/>
            <person name="Ma J."/>
        </authorList>
    </citation>
    <scope>NUCLEOTIDE SEQUENCE [LARGE SCALE GENOMIC DNA]</scope>
    <source>
        <strain evidence="9">SHR3</strain>
    </source>
</reference>
<proteinExistence type="inferred from homology"/>
<dbReference type="GO" id="GO:0005840">
    <property type="term" value="C:ribosome"/>
    <property type="evidence" value="ECO:0007669"/>
    <property type="project" value="UniProtKB-KW"/>
</dbReference>
<evidence type="ECO:0000313" key="8">
    <source>
        <dbReference type="EMBL" id="MFC5772128.1"/>
    </source>
</evidence>
<dbReference type="EC" id="2.3.1.266" evidence="5 6"/>
<dbReference type="CDD" id="cd04301">
    <property type="entry name" value="NAT_SF"/>
    <property type="match status" value="1"/>
</dbReference>
<organism evidence="8 9">
    <name type="scientific">Thauera sinica</name>
    <dbReference type="NCBI Taxonomy" id="2665146"/>
    <lineage>
        <taxon>Bacteria</taxon>
        <taxon>Pseudomonadati</taxon>
        <taxon>Pseudomonadota</taxon>
        <taxon>Betaproteobacteria</taxon>
        <taxon>Rhodocyclales</taxon>
        <taxon>Zoogloeaceae</taxon>
        <taxon>Thauera</taxon>
    </lineage>
</organism>
<comment type="caution">
    <text evidence="5">Lacks conserved residue(s) required for the propagation of feature annotation.</text>
</comment>